<dbReference type="Proteomes" id="UP000018888">
    <property type="component" value="Unassembled WGS sequence"/>
</dbReference>
<evidence type="ECO:0000313" key="2">
    <source>
        <dbReference type="EMBL" id="POG63977.1"/>
    </source>
</evidence>
<feature type="region of interest" description="Disordered" evidence="1">
    <location>
        <begin position="237"/>
        <end position="264"/>
    </location>
</feature>
<dbReference type="EMBL" id="AUPC02000251">
    <property type="protein sequence ID" value="POG63977.1"/>
    <property type="molecule type" value="Genomic_DNA"/>
</dbReference>
<reference evidence="2 3" key="1">
    <citation type="journal article" date="2013" name="Proc. Natl. Acad. Sci. U.S.A.">
        <title>Genome of an arbuscular mycorrhizal fungus provides insight into the oldest plant symbiosis.</title>
        <authorList>
            <person name="Tisserant E."/>
            <person name="Malbreil M."/>
            <person name="Kuo A."/>
            <person name="Kohler A."/>
            <person name="Symeonidi A."/>
            <person name="Balestrini R."/>
            <person name="Charron P."/>
            <person name="Duensing N."/>
            <person name="Frei Dit Frey N."/>
            <person name="Gianinazzi-Pearson V."/>
            <person name="Gilbert L.B."/>
            <person name="Handa Y."/>
            <person name="Herr J.R."/>
            <person name="Hijri M."/>
            <person name="Koul R."/>
            <person name="Kawaguchi M."/>
            <person name="Krajinski F."/>
            <person name="Lammers P.J."/>
            <person name="Masclaux F.G."/>
            <person name="Murat C."/>
            <person name="Morin E."/>
            <person name="Ndikumana S."/>
            <person name="Pagni M."/>
            <person name="Petitpierre D."/>
            <person name="Requena N."/>
            <person name="Rosikiewicz P."/>
            <person name="Riley R."/>
            <person name="Saito K."/>
            <person name="San Clemente H."/>
            <person name="Shapiro H."/>
            <person name="van Tuinen D."/>
            <person name="Becard G."/>
            <person name="Bonfante P."/>
            <person name="Paszkowski U."/>
            <person name="Shachar-Hill Y.Y."/>
            <person name="Tuskan G.A."/>
            <person name="Young P.W."/>
            <person name="Sanders I.R."/>
            <person name="Henrissat B."/>
            <person name="Rensing S.A."/>
            <person name="Grigoriev I.V."/>
            <person name="Corradi N."/>
            <person name="Roux C."/>
            <person name="Martin F."/>
        </authorList>
    </citation>
    <scope>NUCLEOTIDE SEQUENCE [LARGE SCALE GENOMIC DNA]</scope>
    <source>
        <strain evidence="2 3">DAOM 197198</strain>
    </source>
</reference>
<sequence>MRVYPIRCWSPLLHSPPFEVFFAEMGDKVRKDHNKKERAMITQGRHPCADKNRQPKRRAHERRKNEYYHPSSCPSDSEEQLSIRSRENRQAVVVTSYHVTSDSESASGYKSGNSETSDDESGNADSESTSDDPDLISDYSDSDSNFIPKYYFSKDKMPHDLLVALRLEVKWLLSRFPDEDKLNLNETFEQQSDHVNEIIVPAIMESLNKTIFPVANKVVYSMIHSLHRHRREEYKLKKRSPEFIDKQNRRRHSNSQRNSKQKNRAKMINHLRRVGDPLIRKFNNEHLQPVINHSAYHSPEISETDEENPSGKRKIVIRDFKWRSSTCRMFLRNYIDRKISEKSKVPKKRKYVYDNENFYDKEEEKPCNAPKWTCTKYKGILKTHINDACGCQFGNELPSRPNELNDNEI</sequence>
<accession>A0A2P4PF32</accession>
<keyword evidence="3" id="KW-1185">Reference proteome</keyword>
<name>A0A2P4PF32_RHIID</name>
<proteinExistence type="predicted"/>
<comment type="caution">
    <text evidence="2">The sequence shown here is derived from an EMBL/GenBank/DDBJ whole genome shotgun (WGS) entry which is preliminary data.</text>
</comment>
<feature type="region of interest" description="Disordered" evidence="1">
    <location>
        <begin position="40"/>
        <end position="140"/>
    </location>
</feature>
<evidence type="ECO:0000313" key="3">
    <source>
        <dbReference type="Proteomes" id="UP000018888"/>
    </source>
</evidence>
<feature type="compositionally biased region" description="Polar residues" evidence="1">
    <location>
        <begin position="97"/>
        <end position="115"/>
    </location>
</feature>
<gene>
    <name evidence="2" type="ORF">GLOIN_2v1783466</name>
</gene>
<protein>
    <submittedName>
        <fullName evidence="2">Uncharacterized protein</fullName>
    </submittedName>
</protein>
<feature type="compositionally biased region" description="Basic and acidic residues" evidence="1">
    <location>
        <begin position="237"/>
        <end position="247"/>
    </location>
</feature>
<reference evidence="2 3" key="2">
    <citation type="journal article" date="2018" name="New Phytol.">
        <title>High intraspecific genome diversity in the model arbuscular mycorrhizal symbiont Rhizophagus irregularis.</title>
        <authorList>
            <person name="Chen E.C.H."/>
            <person name="Morin E."/>
            <person name="Beaudet D."/>
            <person name="Noel J."/>
            <person name="Yildirir G."/>
            <person name="Ndikumana S."/>
            <person name="Charron P."/>
            <person name="St-Onge C."/>
            <person name="Giorgi J."/>
            <person name="Kruger M."/>
            <person name="Marton T."/>
            <person name="Ropars J."/>
            <person name="Grigoriev I.V."/>
            <person name="Hainaut M."/>
            <person name="Henrissat B."/>
            <person name="Roux C."/>
            <person name="Martin F."/>
            <person name="Corradi N."/>
        </authorList>
    </citation>
    <scope>NUCLEOTIDE SEQUENCE [LARGE SCALE GENOMIC DNA]</scope>
    <source>
        <strain evidence="2 3">DAOM 197198</strain>
    </source>
</reference>
<evidence type="ECO:0000256" key="1">
    <source>
        <dbReference type="SAM" id="MobiDB-lite"/>
    </source>
</evidence>
<organism evidence="2 3">
    <name type="scientific">Rhizophagus irregularis (strain DAOM 181602 / DAOM 197198 / MUCL 43194)</name>
    <name type="common">Arbuscular mycorrhizal fungus</name>
    <name type="synonym">Glomus intraradices</name>
    <dbReference type="NCBI Taxonomy" id="747089"/>
    <lineage>
        <taxon>Eukaryota</taxon>
        <taxon>Fungi</taxon>
        <taxon>Fungi incertae sedis</taxon>
        <taxon>Mucoromycota</taxon>
        <taxon>Glomeromycotina</taxon>
        <taxon>Glomeromycetes</taxon>
        <taxon>Glomerales</taxon>
        <taxon>Glomeraceae</taxon>
        <taxon>Rhizophagus</taxon>
    </lineage>
</organism>
<feature type="compositionally biased region" description="Polar residues" evidence="1">
    <location>
        <begin position="72"/>
        <end position="83"/>
    </location>
</feature>
<feature type="compositionally biased region" description="Basic residues" evidence="1">
    <location>
        <begin position="248"/>
        <end position="264"/>
    </location>
</feature>
<dbReference type="VEuPathDB" id="FungiDB:RhiirFUN_007873"/>
<feature type="compositionally biased region" description="Acidic residues" evidence="1">
    <location>
        <begin position="116"/>
        <end position="135"/>
    </location>
</feature>
<dbReference type="AlphaFoldDB" id="A0A2P4PF32"/>